<organism evidence="1 2">
    <name type="scientific">Halanaerobium congolense</name>
    <dbReference type="NCBI Taxonomy" id="54121"/>
    <lineage>
        <taxon>Bacteria</taxon>
        <taxon>Bacillati</taxon>
        <taxon>Bacillota</taxon>
        <taxon>Clostridia</taxon>
        <taxon>Halanaerobiales</taxon>
        <taxon>Halanaerobiaceae</taxon>
        <taxon>Halanaerobium</taxon>
    </lineage>
</organism>
<protein>
    <submittedName>
        <fullName evidence="1">Uncharacterized protein</fullName>
    </submittedName>
</protein>
<name>A0A1G8K3I5_9FIRM</name>
<reference evidence="1 2" key="1">
    <citation type="submission" date="2016-10" db="EMBL/GenBank/DDBJ databases">
        <authorList>
            <person name="de Groot N.N."/>
        </authorList>
    </citation>
    <scope>NUCLEOTIDE SEQUENCE [LARGE SCALE GENOMIC DNA]</scope>
    <source>
        <strain evidence="1 2">WG7</strain>
    </source>
</reference>
<gene>
    <name evidence="1" type="ORF">SAMN04515654_10585</name>
</gene>
<dbReference type="Proteomes" id="UP000198945">
    <property type="component" value="Unassembled WGS sequence"/>
</dbReference>
<evidence type="ECO:0000313" key="2">
    <source>
        <dbReference type="Proteomes" id="UP000198945"/>
    </source>
</evidence>
<proteinExistence type="predicted"/>
<dbReference type="EMBL" id="FNEH01000005">
    <property type="protein sequence ID" value="SDI38046.1"/>
    <property type="molecule type" value="Genomic_DNA"/>
</dbReference>
<dbReference type="RefSeq" id="WP_089716549.1">
    <property type="nucleotide sequence ID" value="NZ_FNEH01000005.1"/>
</dbReference>
<evidence type="ECO:0000313" key="1">
    <source>
        <dbReference type="EMBL" id="SDI38046.1"/>
    </source>
</evidence>
<sequence length="378" mass="44306">MDSQLKKAVINHQQEKIEEYLKKLETDNSFSLASLIEDLLSLMLMECSLRYGSFHFVKMSLFLRELSQKNYFSRESELEIAGVVVLGLSERHFINLEADSSGYKEKEVNQRTYTKLGEEINNGNSHNAFYYALGILEKQPEQLKEYLLNLGMERIPDSLGHSVSCFFPVMRDLVNHHKDVSATGVLSYIMYLCRYSYQGKYNSDQEKRKKLSQEELEDLGLKAASGSGIVNLHHMITYYTFFMLEDSSFYQQIPPYRILENYFSSKNIDQKRLKLVDSNNKEKTQIAESYQQFKDNFSPANYKDKLDFLFYNLDQNYKETVNYLHRLFAEYYNPSWNPHYYTGLYCALGLYKSEKINDNKVKKMAVIQAVEYFADNVL</sequence>
<accession>A0A1G8K3I5</accession>
<dbReference type="AlphaFoldDB" id="A0A1G8K3I5"/>